<reference evidence="1 2" key="1">
    <citation type="submission" date="2020-05" db="EMBL/GenBank/DDBJ databases">
        <title>MicrobeNet Type strains.</title>
        <authorList>
            <person name="Nicholson A.C."/>
        </authorList>
    </citation>
    <scope>NUCLEOTIDE SEQUENCE [LARGE SCALE GENOMIC DNA]</scope>
    <source>
        <strain evidence="1 2">ATCC 700815</strain>
    </source>
</reference>
<dbReference type="RefSeq" id="WP_144425853.1">
    <property type="nucleotide sequence ID" value="NZ_BAAAEB010000006.1"/>
</dbReference>
<dbReference type="Proteomes" id="UP000542973">
    <property type="component" value="Unassembled WGS sequence"/>
</dbReference>
<gene>
    <name evidence="1" type="ORF">HLB16_08860</name>
</gene>
<dbReference type="AlphaFoldDB" id="A0A849B5X4"/>
<comment type="caution">
    <text evidence="1">The sequence shown here is derived from an EMBL/GenBank/DDBJ whole genome shotgun (WGS) entry which is preliminary data.</text>
</comment>
<dbReference type="EMBL" id="JABEMD010000011">
    <property type="protein sequence ID" value="NNH10990.1"/>
    <property type="molecule type" value="Genomic_DNA"/>
</dbReference>
<evidence type="ECO:0000313" key="1">
    <source>
        <dbReference type="EMBL" id="NNH10990.1"/>
    </source>
</evidence>
<accession>A0A849B5X4</accession>
<sequence length="470" mass="50746">MARIYPTPSSHEALLQAAEGTAAAAHGDAAGAMGSTAPYFETRGAVQIGPYSGRLRYLTPPLAKRPTRAIAELDEAVQKQRSLCRKLFDKVFRGIGLDGQVLLTETQFHTFRYVDSLYGLAVDSIGQGKRTEASENIACMAASMEVIRDASAALARIRTAGRKGDRSALERIAVSISVPIVAEAAWRDAVNIRRLVALCSTSRHILSLAETGDPMHQGSAVAGLCRMLDDDATIQRIADTLANEIRGMSFSDARRRVLPFLIQGAHSSFAIDRAGQDRVPRLWIALRDTVATSEDAAILANDHVACGLGAYHRAMNFVLSDKPTSDRIRLSLLDLLHMDPLGNGWRISPENGRKVTAFLTGTAVEKQAQPGTALSRSALQLVWGHSVIATAIDKSARDAIAADGDTKPLQPLLRTHPNKNYVAQYCRISPVIDTWSRVCTSRYGAREEIHAGASSKPRRDAAAVTSFAVA</sequence>
<organism evidence="1 2">
    <name type="scientific">Cupriavidus gilardii</name>
    <dbReference type="NCBI Taxonomy" id="82541"/>
    <lineage>
        <taxon>Bacteria</taxon>
        <taxon>Pseudomonadati</taxon>
        <taxon>Pseudomonadota</taxon>
        <taxon>Betaproteobacteria</taxon>
        <taxon>Burkholderiales</taxon>
        <taxon>Burkholderiaceae</taxon>
        <taxon>Cupriavidus</taxon>
    </lineage>
</organism>
<name>A0A849B5X4_9BURK</name>
<evidence type="ECO:0000313" key="2">
    <source>
        <dbReference type="Proteomes" id="UP000542973"/>
    </source>
</evidence>
<protein>
    <submittedName>
        <fullName evidence="1">Uncharacterized protein</fullName>
    </submittedName>
</protein>
<proteinExistence type="predicted"/>